<gene>
    <name evidence="1" type="ORF">BJ138DRAFT_1201457</name>
</gene>
<organism evidence="1 2">
    <name type="scientific">Hygrophoropsis aurantiaca</name>
    <dbReference type="NCBI Taxonomy" id="72124"/>
    <lineage>
        <taxon>Eukaryota</taxon>
        <taxon>Fungi</taxon>
        <taxon>Dikarya</taxon>
        <taxon>Basidiomycota</taxon>
        <taxon>Agaricomycotina</taxon>
        <taxon>Agaricomycetes</taxon>
        <taxon>Agaricomycetidae</taxon>
        <taxon>Boletales</taxon>
        <taxon>Coniophorineae</taxon>
        <taxon>Hygrophoropsidaceae</taxon>
        <taxon>Hygrophoropsis</taxon>
    </lineage>
</organism>
<sequence>MTIEDMRMAMRWSNEQCPTDALEQLVTQIENSKAIDGAGRTSVPASLFGPGKQLERALLLQKQRALNTFYRNFELTKLQQKDIGWDCKGPAPYFIPHFSVNLTNRKGWQRKGEHDLEGNYYEIYEQTKTPEICMYSHLRAYVKYLEKVVLRRSMEPDEYIFPRVGSNGIYYFKQEMTYDTVQKLLAKLSKEAGLSERHSSHCLRRGGAKYRFLEAPLGERWSLGIIRWWGGWAEGESVDTLIRYLLDDLTRCEKSHKDALCPIPRRTDLSFNGDHVLTNPITGVESRELKLSIDRKMDDMAEKVGAHFTHALSQLSMSLIISGGSLSLPSPSSEASESGMGSQLSPSPFSPLHSTQSTPASSTGNSPTTTTPPSGHLPVIQAAGARGGVETPPLAGVCIADLPKGSNAWRVALEQWESPTEGTSNIALKDWPQAWFTKDMKVKTAAK</sequence>
<protein>
    <submittedName>
        <fullName evidence="1">Uncharacterized protein</fullName>
    </submittedName>
</protein>
<dbReference type="EMBL" id="MU269549">
    <property type="protein sequence ID" value="KAH7902777.1"/>
    <property type="molecule type" value="Genomic_DNA"/>
</dbReference>
<dbReference type="Proteomes" id="UP000790377">
    <property type="component" value="Unassembled WGS sequence"/>
</dbReference>
<feature type="non-terminal residue" evidence="1">
    <location>
        <position position="447"/>
    </location>
</feature>
<proteinExistence type="predicted"/>
<keyword evidence="2" id="KW-1185">Reference proteome</keyword>
<evidence type="ECO:0000313" key="2">
    <source>
        <dbReference type="Proteomes" id="UP000790377"/>
    </source>
</evidence>
<comment type="caution">
    <text evidence="1">The sequence shown here is derived from an EMBL/GenBank/DDBJ whole genome shotgun (WGS) entry which is preliminary data.</text>
</comment>
<accession>A0ACB7ZQ06</accession>
<name>A0ACB7ZQ06_9AGAM</name>
<evidence type="ECO:0000313" key="1">
    <source>
        <dbReference type="EMBL" id="KAH7902777.1"/>
    </source>
</evidence>
<reference evidence="1" key="1">
    <citation type="journal article" date="2021" name="New Phytol.">
        <title>Evolutionary innovations through gain and loss of genes in the ectomycorrhizal Boletales.</title>
        <authorList>
            <person name="Wu G."/>
            <person name="Miyauchi S."/>
            <person name="Morin E."/>
            <person name="Kuo A."/>
            <person name="Drula E."/>
            <person name="Varga T."/>
            <person name="Kohler A."/>
            <person name="Feng B."/>
            <person name="Cao Y."/>
            <person name="Lipzen A."/>
            <person name="Daum C."/>
            <person name="Hundley H."/>
            <person name="Pangilinan J."/>
            <person name="Johnson J."/>
            <person name="Barry K."/>
            <person name="LaButti K."/>
            <person name="Ng V."/>
            <person name="Ahrendt S."/>
            <person name="Min B."/>
            <person name="Choi I.G."/>
            <person name="Park H."/>
            <person name="Plett J.M."/>
            <person name="Magnuson J."/>
            <person name="Spatafora J.W."/>
            <person name="Nagy L.G."/>
            <person name="Henrissat B."/>
            <person name="Grigoriev I.V."/>
            <person name="Yang Z.L."/>
            <person name="Xu J."/>
            <person name="Martin F.M."/>
        </authorList>
    </citation>
    <scope>NUCLEOTIDE SEQUENCE</scope>
    <source>
        <strain evidence="1">ATCC 28755</strain>
    </source>
</reference>